<feature type="domain" description="Gp5/Type VI secretion system Vgr protein OB-fold" evidence="2">
    <location>
        <begin position="430"/>
        <end position="480"/>
    </location>
</feature>
<sequence length="1336" mass="147507">MLTVLPPFFDHSRHKLVVHRLPFALDVLAFKGEERLSQPFLYRVEFTCVEQDIGAERMLGKTAQFSLHAAAHTLPVAISGLPVLPVKPLRTLYGVVTGFKRLSGSADEARYEVTLEPRLALLARGRQFRIYQHQSVPQIVESILRTRHDFEGQDFLFSLVREYPKREQVMQYGESDLAFISRLLAEVGIWYRFSNDERLGIAVVEFHDDQRHYVRPRISLPFRPQSGLGSSGQDGVWQLQVSHEVVEKNVHFRAYHHRDASAWLDGTVDQTRGDTTTYGEAYRYAEPYRVLGDKLDQDEDLLGESGFFYGRLRHERYLNDQTRLSGVSSSATLGLAQVLQISGGAPQAFEPGAVITRLHLRATRDRSFELSFEAIPYSESVCFRPPLLAKPKIAGTVPARVTSSLANDPYSHIDSEGRYKVSFLFDRDSWKLGQESLWLRLARAYAGDTHGLHLPLICGTEVAIAFEQGDPDRPYIAHALHDSRHPDHVTLLRSDYKRNVLRTPANNKLRMEDDRGKEHIKLSTEHSGKSQLNLGHLVDNEKDKRGEGFELRTDGWGAIRAGSGLFISADEQTQAHGQQLDMDAAIDQLETALSLARTMAQAAKSAGAIPADTGGQTQLNDALTNLTEPGLLLHAPAGIGMVSPEAICVSSGRESVAITSSRSTDISAGCNMTGTAEGAISLCAVTKGLQLKAVQGDVQLHAQTGALHALANDDIKVESLAGRLEISAAQELVFSCGGAFIRIKDGEIELGAPGNIHHRAAYVLKAGATTLTTPVTPIPYGYGAGYTLVDAQQAAARFVRYRITTQNGEVFNGVTDKDGKTMPVHTMLPGQLAIDFPQSEERLKPRPTPELEEEEEEVELEQLITLRIGMFFDGTGNNRDNSEKARACYARDVNLAEAAPDIVAFCKQHGFDGNGGVPDDSFGNDSSNVAKLYELYRDDSDKQIPDEETEAALRVYVEGIGTSSTQGDSLYAQATGLGAQGVRARVEESPSLVLKTLRTFEGNNPDKRIKRIEFDIFGFSRGAAAARDFANELMKGHNSILAETLPAGSHILADGFSWEPQADFCINYIGIFDTVAAIADWMHGDFNGNDAINPGIDIRLAPDTARKVVHLVAKDERRFNFSLNQAGGTEISLPGVHSDLGGGYLPDMVERVMLSKPRNNEIAKNAPNHGAVSYQLTQQDLQQVEAIYANYALPLEIRTWHVDVTHNAKGDVSHTKRVYAAVSSQREVRNDLALVYLRIMRELAVQHGVPFREVPNEDKRLALPSELLPIHEKLMAYALGKSGSYGLSPAEEALLYQRYIHISAHWNPVTHPSAERNTLFTNRPGENYLRTVHPNE</sequence>
<organism evidence="5">
    <name type="scientific">Pseudomonas graminis</name>
    <dbReference type="NCBI Taxonomy" id="158627"/>
    <lineage>
        <taxon>Bacteria</taxon>
        <taxon>Pseudomonadati</taxon>
        <taxon>Pseudomonadota</taxon>
        <taxon>Gammaproteobacteria</taxon>
        <taxon>Pseudomonadales</taxon>
        <taxon>Pseudomonadaceae</taxon>
        <taxon>Pseudomonas</taxon>
    </lineage>
</organism>
<dbReference type="PANTHER" id="PTHR33840:SF1">
    <property type="entry name" value="TLE1 PHOSPHOLIPASE DOMAIN-CONTAINING PROTEIN"/>
    <property type="match status" value="1"/>
</dbReference>
<dbReference type="Pfam" id="PF13296">
    <property type="entry name" value="T6SS_Vgr"/>
    <property type="match status" value="1"/>
</dbReference>
<dbReference type="Pfam" id="PF05954">
    <property type="entry name" value="Phage_GPD"/>
    <property type="match status" value="1"/>
</dbReference>
<comment type="similarity">
    <text evidence="1">Belongs to the VgrG protein family.</text>
</comment>
<dbReference type="InterPro" id="IPR028244">
    <property type="entry name" value="T6SS_Rhs_Vgr_dom"/>
</dbReference>
<proteinExistence type="inferred from homology"/>
<dbReference type="NCBIfam" id="TIGR01646">
    <property type="entry name" value="vgr_GE"/>
    <property type="match status" value="1"/>
</dbReference>
<evidence type="ECO:0000259" key="4">
    <source>
        <dbReference type="Pfam" id="PF13296"/>
    </source>
</evidence>
<dbReference type="Gene3D" id="3.55.50.10">
    <property type="entry name" value="Baseplate protein-like domains"/>
    <property type="match status" value="1"/>
</dbReference>
<dbReference type="PANTHER" id="PTHR33840">
    <property type="match status" value="1"/>
</dbReference>
<dbReference type="Gene3D" id="2.30.110.50">
    <property type="match status" value="2"/>
</dbReference>
<dbReference type="InterPro" id="IPR006533">
    <property type="entry name" value="T6SS_Vgr_RhsGE"/>
</dbReference>
<evidence type="ECO:0000259" key="3">
    <source>
        <dbReference type="Pfam" id="PF10106"/>
    </source>
</evidence>
<dbReference type="SUPFAM" id="SSF69279">
    <property type="entry name" value="Phage tail proteins"/>
    <property type="match status" value="2"/>
</dbReference>
<dbReference type="SUPFAM" id="SSF69255">
    <property type="entry name" value="gp5 N-terminal domain-like"/>
    <property type="match status" value="1"/>
</dbReference>
<dbReference type="InterPro" id="IPR006531">
    <property type="entry name" value="Gp5/Vgr_OB"/>
</dbReference>
<evidence type="ECO:0000259" key="2">
    <source>
        <dbReference type="Pfam" id="PF04717"/>
    </source>
</evidence>
<accession>A0A7C2BG17</accession>
<dbReference type="InterPro" id="IPR018769">
    <property type="entry name" value="VgrG2_DUF2345"/>
</dbReference>
<dbReference type="Gene3D" id="4.10.180.10">
    <property type="match status" value="1"/>
</dbReference>
<dbReference type="Pfam" id="PF10106">
    <property type="entry name" value="DUF2345"/>
    <property type="match status" value="1"/>
</dbReference>
<evidence type="ECO:0000313" key="5">
    <source>
        <dbReference type="EMBL" id="HEF27197.1"/>
    </source>
</evidence>
<feature type="domain" description="Putative type VI secretion system Rhs element associated Vgr" evidence="4">
    <location>
        <begin position="502"/>
        <end position="603"/>
    </location>
</feature>
<dbReference type="Pfam" id="PF04717">
    <property type="entry name" value="Phage_base_V"/>
    <property type="match status" value="1"/>
</dbReference>
<dbReference type="InterPro" id="IPR037026">
    <property type="entry name" value="Vgr_OB-fold_dom_sf"/>
</dbReference>
<dbReference type="Gene3D" id="2.40.50.230">
    <property type="entry name" value="Gp5 N-terminal domain"/>
    <property type="match status" value="1"/>
</dbReference>
<gene>
    <name evidence="5" type="primary">vgrG</name>
    <name evidence="5" type="ORF">ENP23_15630</name>
</gene>
<reference evidence="5" key="1">
    <citation type="journal article" date="2020" name="mSystems">
        <title>Genome- and Community-Level Interaction Insights into Carbon Utilization and Element Cycling Functions of Hydrothermarchaeota in Hydrothermal Sediment.</title>
        <authorList>
            <person name="Zhou Z."/>
            <person name="Liu Y."/>
            <person name="Xu W."/>
            <person name="Pan J."/>
            <person name="Luo Z.H."/>
            <person name="Li M."/>
        </authorList>
    </citation>
    <scope>NUCLEOTIDE SEQUENCE [LARGE SCALE GENOMIC DNA]</scope>
    <source>
        <strain evidence="5">SpSt-200</strain>
    </source>
</reference>
<protein>
    <submittedName>
        <fullName evidence="5">Type VI secretion system tip protein VgrG</fullName>
    </submittedName>
</protein>
<feature type="domain" description="DUF2345" evidence="3">
    <location>
        <begin position="620"/>
        <end position="765"/>
    </location>
</feature>
<evidence type="ECO:0000256" key="1">
    <source>
        <dbReference type="ARBA" id="ARBA00005558"/>
    </source>
</evidence>
<dbReference type="EMBL" id="DSIN01000027">
    <property type="protein sequence ID" value="HEF27197.1"/>
    <property type="molecule type" value="Genomic_DNA"/>
</dbReference>
<dbReference type="InterPro" id="IPR017847">
    <property type="entry name" value="T6SS_RhsGE_Vgr_subset"/>
</dbReference>
<name>A0A7C2BG17_9PSED</name>
<dbReference type="NCBIfam" id="TIGR03361">
    <property type="entry name" value="VI_Rhs_Vgr"/>
    <property type="match status" value="1"/>
</dbReference>
<comment type="caution">
    <text evidence="5">The sequence shown here is derived from an EMBL/GenBank/DDBJ whole genome shotgun (WGS) entry which is preliminary data.</text>
</comment>